<protein>
    <submittedName>
        <fullName evidence="1">Uncharacterized protein</fullName>
    </submittedName>
</protein>
<evidence type="ECO:0000313" key="1">
    <source>
        <dbReference type="EMBL" id="EYE99624.1"/>
    </source>
</evidence>
<dbReference type="RefSeq" id="XP_040643312.1">
    <property type="nucleotide sequence ID" value="XM_040787313.1"/>
</dbReference>
<dbReference type="Proteomes" id="UP000019804">
    <property type="component" value="Unassembled WGS sequence"/>
</dbReference>
<dbReference type="HOGENOM" id="CLU_1602344_0_0_1"/>
<gene>
    <name evidence="1" type="ORF">EURHEDRAFT_535132</name>
</gene>
<dbReference type="AlphaFoldDB" id="A0A017SSS2"/>
<name>A0A017SSS2_ASPRC</name>
<sequence>MTTSLLAVANIQTQYSSSNLRAHLPWHCQRRSLQYPCSKAYLHLFKQNHGITNAENGQAITPKDKWESNKNQRGKSILTLAEAIRDMAVASWQNLTSPLQESEVGLTGRSSILHEETTESVGKWLCACWPFTSRGAGMVTGSEAKHADLPRILVNRPEKQSTISDS</sequence>
<keyword evidence="2" id="KW-1185">Reference proteome</keyword>
<evidence type="ECO:0000313" key="2">
    <source>
        <dbReference type="Proteomes" id="UP000019804"/>
    </source>
</evidence>
<organism evidence="1 2">
    <name type="scientific">Aspergillus ruber (strain CBS 135680)</name>
    <dbReference type="NCBI Taxonomy" id="1388766"/>
    <lineage>
        <taxon>Eukaryota</taxon>
        <taxon>Fungi</taxon>
        <taxon>Dikarya</taxon>
        <taxon>Ascomycota</taxon>
        <taxon>Pezizomycotina</taxon>
        <taxon>Eurotiomycetes</taxon>
        <taxon>Eurotiomycetidae</taxon>
        <taxon>Eurotiales</taxon>
        <taxon>Aspergillaceae</taxon>
        <taxon>Aspergillus</taxon>
        <taxon>Aspergillus subgen. Aspergillus</taxon>
    </lineage>
</organism>
<reference evidence="2" key="1">
    <citation type="journal article" date="2014" name="Nat. Commun.">
        <title>Genomic adaptations of the halophilic Dead Sea filamentous fungus Eurotium rubrum.</title>
        <authorList>
            <person name="Kis-Papo T."/>
            <person name="Weig A.R."/>
            <person name="Riley R."/>
            <person name="Persoh D."/>
            <person name="Salamov A."/>
            <person name="Sun H."/>
            <person name="Lipzen A."/>
            <person name="Wasser S.P."/>
            <person name="Rambold G."/>
            <person name="Grigoriev I.V."/>
            <person name="Nevo E."/>
        </authorList>
    </citation>
    <scope>NUCLEOTIDE SEQUENCE [LARGE SCALE GENOMIC DNA]</scope>
    <source>
        <strain evidence="2">CBS 135680</strain>
    </source>
</reference>
<dbReference type="EMBL" id="KK088411">
    <property type="protein sequence ID" value="EYE99624.1"/>
    <property type="molecule type" value="Genomic_DNA"/>
</dbReference>
<accession>A0A017SSS2</accession>
<dbReference type="GeneID" id="63702437"/>
<proteinExistence type="predicted"/>